<name>A0A4Q8LXS1_9GAMM</name>
<dbReference type="RefSeq" id="WP_130523653.1">
    <property type="nucleotide sequence ID" value="NZ_SHLZ01000001.1"/>
</dbReference>
<dbReference type="EMBL" id="SHMF01000002">
    <property type="protein sequence ID" value="TAA36118.1"/>
    <property type="molecule type" value="Genomic_DNA"/>
</dbReference>
<organism evidence="1 2">
    <name type="scientific">Pseudoxanthomonas winnipegensis</name>
    <dbReference type="NCBI Taxonomy" id="2480810"/>
    <lineage>
        <taxon>Bacteria</taxon>
        <taxon>Pseudomonadati</taxon>
        <taxon>Pseudomonadota</taxon>
        <taxon>Gammaproteobacteria</taxon>
        <taxon>Lysobacterales</taxon>
        <taxon>Lysobacteraceae</taxon>
        <taxon>Pseudoxanthomonas</taxon>
    </lineage>
</organism>
<evidence type="ECO:0000313" key="2">
    <source>
        <dbReference type="Proteomes" id="UP000292087"/>
    </source>
</evidence>
<evidence type="ECO:0000313" key="1">
    <source>
        <dbReference type="EMBL" id="TAA36118.1"/>
    </source>
</evidence>
<dbReference type="Proteomes" id="UP000292087">
    <property type="component" value="Unassembled WGS sequence"/>
</dbReference>
<dbReference type="AlphaFoldDB" id="A0A4Q8LXS1"/>
<accession>A0A4Q8LXS1</accession>
<gene>
    <name evidence="1" type="ORF">EA656_10845</name>
</gene>
<comment type="caution">
    <text evidence="1">The sequence shown here is derived from an EMBL/GenBank/DDBJ whole genome shotgun (WGS) entry which is preliminary data.</text>
</comment>
<proteinExistence type="predicted"/>
<protein>
    <submittedName>
        <fullName evidence="1">DUF2971 domain-containing protein</fullName>
    </submittedName>
</protein>
<reference evidence="1 2" key="1">
    <citation type="submission" date="2019-02" db="EMBL/GenBank/DDBJ databases">
        <title>WGS of Pseudoxanthomonas species novum from clinical isolates.</title>
        <authorList>
            <person name="Bernier A.-M."/>
            <person name="Bernard K."/>
            <person name="Vachon A."/>
        </authorList>
    </citation>
    <scope>NUCLEOTIDE SEQUENCE [LARGE SCALE GENOMIC DNA]</scope>
    <source>
        <strain evidence="1 2">NML140781</strain>
    </source>
</reference>
<sequence>MHKRLYYLTSAGYALQNISKQRLKISRIDDLNDPFELRPGNSQDRELRKKFLDFRKSFHEEHGVICFSQRWSNPVLWSHYGDKHRGICLGFDVCERYVFPVKYVDSVQQFDLTAMEYENVRGLDFARDEVAKVLTTKFRHWEYEDEMRAFCLLDHSAALDGLYFYEFGAELRLREVIIGARCEEKVERVCEISRSVSNDIKVRKSRLAFTKFEVIEHAGFTKRISRYMQMKP</sequence>